<protein>
    <submittedName>
        <fullName evidence="1">Zinc finger protein 616</fullName>
    </submittedName>
</protein>
<dbReference type="AlphaFoldDB" id="A0A444UG43"/>
<keyword evidence="2" id="KW-1185">Reference proteome</keyword>
<dbReference type="Proteomes" id="UP000289886">
    <property type="component" value="Unassembled WGS sequence"/>
</dbReference>
<gene>
    <name evidence="1" type="ORF">EOD39_1132</name>
</gene>
<name>A0A444UG43_ACIRT</name>
<reference evidence="1 2" key="1">
    <citation type="submission" date="2019-01" db="EMBL/GenBank/DDBJ databases">
        <title>Draft Genome and Complete Hox-Cluster Characterization of the Sterlet Sturgeon (Acipenser ruthenus).</title>
        <authorList>
            <person name="Wei Q."/>
        </authorList>
    </citation>
    <scope>NUCLEOTIDE SEQUENCE [LARGE SCALE GENOMIC DNA]</scope>
    <source>
        <strain evidence="1">WHYD16114868_AA</strain>
        <tissue evidence="1">Blood</tissue>
    </source>
</reference>
<comment type="caution">
    <text evidence="1">The sequence shown here is derived from an EMBL/GenBank/DDBJ whole genome shotgun (WGS) entry which is preliminary data.</text>
</comment>
<evidence type="ECO:0000313" key="2">
    <source>
        <dbReference type="Proteomes" id="UP000289886"/>
    </source>
</evidence>
<evidence type="ECO:0000313" key="1">
    <source>
        <dbReference type="EMBL" id="RXM34157.1"/>
    </source>
</evidence>
<sequence length="276" mass="30583">MFLMIELSSQVFNNCCVHSGTWGYALNRCVHSGTWGYALNRCVHSGTWGYALNRCVHSGTWGYALNRCCVLSGTCGFAFNRCVHSGTWGYALNRCVHSGTWGYALNRCVHSGTWGYALNRCVHSGTWGHGLNRCVHSGTWGYALNRCVHSGTWGHGLNKELGKGKLLGVNEESELKEKPGYRMLEIPSKRNILSNSAAASYQQLSNFRKQMKTACYAFLISCPAGIEDYEEATIHSSLLESLSFPAWPITNQDLGSFGTVLYSLPVLKVLHHVNQD</sequence>
<dbReference type="EMBL" id="SCEB01214629">
    <property type="protein sequence ID" value="RXM34157.1"/>
    <property type="molecule type" value="Genomic_DNA"/>
</dbReference>
<accession>A0A444UG43</accession>
<organism evidence="1 2">
    <name type="scientific">Acipenser ruthenus</name>
    <name type="common">Sterlet sturgeon</name>
    <dbReference type="NCBI Taxonomy" id="7906"/>
    <lineage>
        <taxon>Eukaryota</taxon>
        <taxon>Metazoa</taxon>
        <taxon>Chordata</taxon>
        <taxon>Craniata</taxon>
        <taxon>Vertebrata</taxon>
        <taxon>Euteleostomi</taxon>
        <taxon>Actinopterygii</taxon>
        <taxon>Chondrostei</taxon>
        <taxon>Acipenseriformes</taxon>
        <taxon>Acipenseridae</taxon>
        <taxon>Acipenser</taxon>
    </lineage>
</organism>
<proteinExistence type="predicted"/>